<dbReference type="HAMAP" id="MF_00097">
    <property type="entry name" value="TMP_synthase"/>
    <property type="match status" value="1"/>
</dbReference>
<feature type="binding site" evidence="10">
    <location>
        <position position="91"/>
    </location>
    <ligand>
        <name>Mg(2+)</name>
        <dbReference type="ChEBI" id="CHEBI:18420"/>
    </ligand>
</feature>
<dbReference type="SUPFAM" id="SSF51391">
    <property type="entry name" value="Thiamin phosphate synthase"/>
    <property type="match status" value="1"/>
</dbReference>
<dbReference type="GO" id="GO:0005737">
    <property type="term" value="C:cytoplasm"/>
    <property type="evidence" value="ECO:0007669"/>
    <property type="project" value="TreeGrafter"/>
</dbReference>
<evidence type="ECO:0000256" key="11">
    <source>
        <dbReference type="RuleBase" id="RU003826"/>
    </source>
</evidence>
<evidence type="ECO:0000256" key="10">
    <source>
        <dbReference type="HAMAP-Rule" id="MF_00097"/>
    </source>
</evidence>
<dbReference type="AlphaFoldDB" id="A0A378HYE3"/>
<feature type="binding site" evidence="10">
    <location>
        <position position="72"/>
    </location>
    <ligand>
        <name>Mg(2+)</name>
        <dbReference type="ChEBI" id="CHEBI:18420"/>
    </ligand>
</feature>
<dbReference type="PANTHER" id="PTHR20857:SF15">
    <property type="entry name" value="THIAMINE-PHOSPHATE SYNTHASE"/>
    <property type="match status" value="1"/>
</dbReference>
<feature type="binding site" evidence="10">
    <location>
        <position position="110"/>
    </location>
    <ligand>
        <name>4-amino-2-methyl-5-(diphosphooxymethyl)pyrimidine</name>
        <dbReference type="ChEBI" id="CHEBI:57841"/>
    </ligand>
</feature>
<feature type="domain" description="Thiamine phosphate synthase/TenI" evidence="13">
    <location>
        <begin position="9"/>
        <end position="191"/>
    </location>
</feature>
<dbReference type="RefSeq" id="WP_115301705.1">
    <property type="nucleotide sequence ID" value="NZ_CAAAHO010000006.1"/>
</dbReference>
<dbReference type="CDD" id="cd00564">
    <property type="entry name" value="TMP_TenI"/>
    <property type="match status" value="1"/>
</dbReference>
<dbReference type="Proteomes" id="UP000254968">
    <property type="component" value="Unassembled WGS sequence"/>
</dbReference>
<comment type="cofactor">
    <cofactor evidence="10">
        <name>Mg(2+)</name>
        <dbReference type="ChEBI" id="CHEBI:18420"/>
    </cofactor>
    <text evidence="10">Binds 1 Mg(2+) ion per subunit.</text>
</comment>
<keyword evidence="14" id="KW-0418">Kinase</keyword>
<keyword evidence="5 10" id="KW-0460">Magnesium</keyword>
<dbReference type="Pfam" id="PF02581">
    <property type="entry name" value="TMP-TENI"/>
    <property type="match status" value="1"/>
</dbReference>
<dbReference type="GO" id="GO:0000287">
    <property type="term" value="F:magnesium ion binding"/>
    <property type="evidence" value="ECO:0007669"/>
    <property type="project" value="UniProtKB-UniRule"/>
</dbReference>
<dbReference type="EMBL" id="UGNV01000001">
    <property type="protein sequence ID" value="STX27918.1"/>
    <property type="molecule type" value="Genomic_DNA"/>
</dbReference>
<dbReference type="InterPro" id="IPR036206">
    <property type="entry name" value="ThiamineP_synth_sf"/>
</dbReference>
<evidence type="ECO:0000256" key="4">
    <source>
        <dbReference type="ARBA" id="ARBA00022723"/>
    </source>
</evidence>
<reference evidence="14 15" key="1">
    <citation type="submission" date="2018-06" db="EMBL/GenBank/DDBJ databases">
        <authorList>
            <consortium name="Pathogen Informatics"/>
            <person name="Doyle S."/>
        </authorList>
    </citation>
    <scope>NUCLEOTIDE SEQUENCE [LARGE SCALE GENOMIC DNA]</scope>
    <source>
        <strain evidence="14 15">NCTC13315</strain>
    </source>
</reference>
<sequence length="216" mass="23645">MTNKATLDLCLVTQLNDQPLDQYLQFLELAIKGGVTLVQYRDKNKSLSDIRNTALALKSLLAKLKIPFIINDYVELAADIDADGVHIGQSDLSPWQAHRLLGPDKIIGYSIESFNELNQANQLDCIDYIAASAVFPSQTKTDCKTIWQLAGLKEIAQRSKHPVVAIGGINASNVHDVIKHGANGVAVISAIHDCPDPFLATRELIKNIQQGKSYAI</sequence>
<dbReference type="EC" id="2.5.1.3" evidence="10"/>
<evidence type="ECO:0000256" key="1">
    <source>
        <dbReference type="ARBA" id="ARBA00003814"/>
    </source>
</evidence>
<evidence type="ECO:0000313" key="15">
    <source>
        <dbReference type="Proteomes" id="UP000254968"/>
    </source>
</evidence>
<gene>
    <name evidence="14" type="primary">thiDE</name>
    <name evidence="10" type="synonym">thiE</name>
    <name evidence="14" type="ORF">NCTC13315_00439</name>
</gene>
<evidence type="ECO:0000256" key="7">
    <source>
        <dbReference type="ARBA" id="ARBA00047334"/>
    </source>
</evidence>
<accession>A0A378HYE3</accession>
<evidence type="ECO:0000256" key="9">
    <source>
        <dbReference type="ARBA" id="ARBA00047883"/>
    </source>
</evidence>
<feature type="binding site" evidence="10">
    <location>
        <position position="168"/>
    </location>
    <ligand>
        <name>2-[(2R,5Z)-2-carboxy-4-methylthiazol-5(2H)-ylidene]ethyl phosphate</name>
        <dbReference type="ChEBI" id="CHEBI:62899"/>
    </ligand>
</feature>
<evidence type="ECO:0000256" key="12">
    <source>
        <dbReference type="RuleBase" id="RU004253"/>
    </source>
</evidence>
<keyword evidence="3 10" id="KW-0808">Transferase</keyword>
<dbReference type="InterPro" id="IPR022998">
    <property type="entry name" value="ThiamineP_synth_TenI"/>
</dbReference>
<name>A0A378HYE3_9GAMM</name>
<evidence type="ECO:0000313" key="14">
    <source>
        <dbReference type="EMBL" id="STX27918.1"/>
    </source>
</evidence>
<evidence type="ECO:0000256" key="3">
    <source>
        <dbReference type="ARBA" id="ARBA00022679"/>
    </source>
</evidence>
<comment type="catalytic activity">
    <reaction evidence="8 10 11">
        <text>2-(2-carboxy-4-methylthiazol-5-yl)ethyl phosphate + 4-amino-2-methyl-5-(diphosphooxymethyl)pyrimidine + 2 H(+) = thiamine phosphate + CO2 + diphosphate</text>
        <dbReference type="Rhea" id="RHEA:47848"/>
        <dbReference type="ChEBI" id="CHEBI:15378"/>
        <dbReference type="ChEBI" id="CHEBI:16526"/>
        <dbReference type="ChEBI" id="CHEBI:33019"/>
        <dbReference type="ChEBI" id="CHEBI:37575"/>
        <dbReference type="ChEBI" id="CHEBI:57841"/>
        <dbReference type="ChEBI" id="CHEBI:62890"/>
        <dbReference type="EC" id="2.5.1.3"/>
    </reaction>
</comment>
<feature type="binding site" evidence="10">
    <location>
        <position position="71"/>
    </location>
    <ligand>
        <name>4-amino-2-methyl-5-(diphosphooxymethyl)pyrimidine</name>
        <dbReference type="ChEBI" id="CHEBI:57841"/>
    </ligand>
</feature>
<organism evidence="14 15">
    <name type="scientific">Legionella beliardensis</name>
    <dbReference type="NCBI Taxonomy" id="91822"/>
    <lineage>
        <taxon>Bacteria</taxon>
        <taxon>Pseudomonadati</taxon>
        <taxon>Pseudomonadota</taxon>
        <taxon>Gammaproteobacteria</taxon>
        <taxon>Legionellales</taxon>
        <taxon>Legionellaceae</taxon>
        <taxon>Legionella</taxon>
    </lineage>
</organism>
<comment type="function">
    <text evidence="1 10">Condenses 4-methyl-5-(beta-hydroxyethyl)thiazole monophosphate (THZ-P) and 2-methyl-4-amino-5-hydroxymethyl pyrimidine pyrophosphate (HMP-PP) to form thiamine monophosphate (TMP).</text>
</comment>
<protein>
    <recommendedName>
        <fullName evidence="10">Thiamine-phosphate synthase</fullName>
        <shortName evidence="10">TP synthase</shortName>
        <shortName evidence="10">TPS</shortName>
        <ecNumber evidence="10">2.5.1.3</ecNumber>
    </recommendedName>
    <alternativeName>
        <fullName evidence="10">Thiamine-phosphate pyrophosphorylase</fullName>
        <shortName evidence="10">TMP pyrophosphorylase</shortName>
        <shortName evidence="10">TMP-PPase</shortName>
    </alternativeName>
</protein>
<keyword evidence="6 10" id="KW-0784">Thiamine biosynthesis</keyword>
<feature type="binding site" evidence="10">
    <location>
        <begin position="39"/>
        <end position="43"/>
    </location>
    <ligand>
        <name>4-amino-2-methyl-5-(diphosphooxymethyl)pyrimidine</name>
        <dbReference type="ChEBI" id="CHEBI:57841"/>
    </ligand>
</feature>
<feature type="binding site" evidence="10">
    <location>
        <begin position="137"/>
        <end position="139"/>
    </location>
    <ligand>
        <name>2-[(2R,5Z)-2-carboxy-4-methylthiazol-5(2H)-ylidene]ethyl phosphate</name>
        <dbReference type="ChEBI" id="CHEBI:62899"/>
    </ligand>
</feature>
<dbReference type="InterPro" id="IPR013785">
    <property type="entry name" value="Aldolase_TIM"/>
</dbReference>
<comment type="catalytic activity">
    <reaction evidence="7 10 11">
        <text>4-methyl-5-(2-phosphooxyethyl)-thiazole + 4-amino-2-methyl-5-(diphosphooxymethyl)pyrimidine + H(+) = thiamine phosphate + diphosphate</text>
        <dbReference type="Rhea" id="RHEA:22328"/>
        <dbReference type="ChEBI" id="CHEBI:15378"/>
        <dbReference type="ChEBI" id="CHEBI:33019"/>
        <dbReference type="ChEBI" id="CHEBI:37575"/>
        <dbReference type="ChEBI" id="CHEBI:57841"/>
        <dbReference type="ChEBI" id="CHEBI:58296"/>
        <dbReference type="EC" id="2.5.1.3"/>
    </reaction>
</comment>
<dbReference type="OrthoDB" id="9810880at2"/>
<feature type="binding site" evidence="10">
    <location>
        <begin position="188"/>
        <end position="189"/>
    </location>
    <ligand>
        <name>2-[(2R,5Z)-2-carboxy-4-methylthiazol-5(2H)-ylidene]ethyl phosphate</name>
        <dbReference type="ChEBI" id="CHEBI:62899"/>
    </ligand>
</feature>
<proteinExistence type="inferred from homology"/>
<dbReference type="GO" id="GO:0004789">
    <property type="term" value="F:thiamine-phosphate diphosphorylase activity"/>
    <property type="evidence" value="ECO:0007669"/>
    <property type="project" value="UniProtKB-UniRule"/>
</dbReference>
<evidence type="ECO:0000259" key="13">
    <source>
        <dbReference type="Pfam" id="PF02581"/>
    </source>
</evidence>
<keyword evidence="15" id="KW-1185">Reference proteome</keyword>
<feature type="binding site" evidence="10">
    <location>
        <position position="140"/>
    </location>
    <ligand>
        <name>4-amino-2-methyl-5-(diphosphooxymethyl)pyrimidine</name>
        <dbReference type="ChEBI" id="CHEBI:57841"/>
    </ligand>
</feature>
<dbReference type="NCBIfam" id="TIGR00693">
    <property type="entry name" value="thiE"/>
    <property type="match status" value="1"/>
</dbReference>
<dbReference type="UniPathway" id="UPA00060">
    <property type="reaction ID" value="UER00141"/>
</dbReference>
<dbReference type="PANTHER" id="PTHR20857">
    <property type="entry name" value="THIAMINE-PHOSPHATE PYROPHOSPHORYLASE"/>
    <property type="match status" value="1"/>
</dbReference>
<dbReference type="GO" id="GO:0016301">
    <property type="term" value="F:kinase activity"/>
    <property type="evidence" value="ECO:0007669"/>
    <property type="project" value="UniProtKB-KW"/>
</dbReference>
<dbReference type="Gene3D" id="3.20.20.70">
    <property type="entry name" value="Aldolase class I"/>
    <property type="match status" value="1"/>
</dbReference>
<evidence type="ECO:0000256" key="5">
    <source>
        <dbReference type="ARBA" id="ARBA00022842"/>
    </source>
</evidence>
<keyword evidence="4 10" id="KW-0479">Metal-binding</keyword>
<evidence type="ECO:0000256" key="8">
    <source>
        <dbReference type="ARBA" id="ARBA00047851"/>
    </source>
</evidence>
<comment type="catalytic activity">
    <reaction evidence="9 10 11">
        <text>2-[(2R,5Z)-2-carboxy-4-methylthiazol-5(2H)-ylidene]ethyl phosphate + 4-amino-2-methyl-5-(diphosphooxymethyl)pyrimidine + 2 H(+) = thiamine phosphate + CO2 + diphosphate</text>
        <dbReference type="Rhea" id="RHEA:47844"/>
        <dbReference type="ChEBI" id="CHEBI:15378"/>
        <dbReference type="ChEBI" id="CHEBI:16526"/>
        <dbReference type="ChEBI" id="CHEBI:33019"/>
        <dbReference type="ChEBI" id="CHEBI:37575"/>
        <dbReference type="ChEBI" id="CHEBI:57841"/>
        <dbReference type="ChEBI" id="CHEBI:62899"/>
        <dbReference type="EC" id="2.5.1.3"/>
    </reaction>
</comment>
<dbReference type="GO" id="GO:0009229">
    <property type="term" value="P:thiamine diphosphate biosynthetic process"/>
    <property type="evidence" value="ECO:0007669"/>
    <property type="project" value="UniProtKB-UniRule"/>
</dbReference>
<dbReference type="FunFam" id="3.20.20.70:FF:000096">
    <property type="entry name" value="Thiamine-phosphate synthase"/>
    <property type="match status" value="1"/>
</dbReference>
<dbReference type="GO" id="GO:0009228">
    <property type="term" value="P:thiamine biosynthetic process"/>
    <property type="evidence" value="ECO:0007669"/>
    <property type="project" value="UniProtKB-KW"/>
</dbReference>
<comment type="pathway">
    <text evidence="2 10 12">Cofactor biosynthesis; thiamine diphosphate biosynthesis; thiamine phosphate from 4-amino-2-methyl-5-diphosphomethylpyrimidine and 4-methyl-5-(2-phosphoethyl)-thiazole: step 1/1.</text>
</comment>
<evidence type="ECO:0000256" key="2">
    <source>
        <dbReference type="ARBA" id="ARBA00005165"/>
    </source>
</evidence>
<comment type="similarity">
    <text evidence="10 11">Belongs to the thiamine-phosphate synthase family.</text>
</comment>
<evidence type="ECO:0000256" key="6">
    <source>
        <dbReference type="ARBA" id="ARBA00022977"/>
    </source>
</evidence>
<dbReference type="InterPro" id="IPR034291">
    <property type="entry name" value="TMP_synthase"/>
</dbReference>